<feature type="transmembrane region" description="Helical" evidence="1">
    <location>
        <begin position="33"/>
        <end position="55"/>
    </location>
</feature>
<evidence type="ECO:0000313" key="3">
    <source>
        <dbReference type="Proteomes" id="UP001417504"/>
    </source>
</evidence>
<proteinExistence type="predicted"/>
<keyword evidence="1" id="KW-1133">Transmembrane helix</keyword>
<evidence type="ECO:0000256" key="1">
    <source>
        <dbReference type="SAM" id="Phobius"/>
    </source>
</evidence>
<organism evidence="2 3">
    <name type="scientific">Stephania japonica</name>
    <dbReference type="NCBI Taxonomy" id="461633"/>
    <lineage>
        <taxon>Eukaryota</taxon>
        <taxon>Viridiplantae</taxon>
        <taxon>Streptophyta</taxon>
        <taxon>Embryophyta</taxon>
        <taxon>Tracheophyta</taxon>
        <taxon>Spermatophyta</taxon>
        <taxon>Magnoliopsida</taxon>
        <taxon>Ranunculales</taxon>
        <taxon>Menispermaceae</taxon>
        <taxon>Menispermoideae</taxon>
        <taxon>Cissampelideae</taxon>
        <taxon>Stephania</taxon>
    </lineage>
</organism>
<dbReference type="Proteomes" id="UP001417504">
    <property type="component" value="Unassembled WGS sequence"/>
</dbReference>
<dbReference type="EMBL" id="JBBNAE010000005">
    <property type="protein sequence ID" value="KAK9124591.1"/>
    <property type="molecule type" value="Genomic_DNA"/>
</dbReference>
<evidence type="ECO:0000313" key="2">
    <source>
        <dbReference type="EMBL" id="KAK9124591.1"/>
    </source>
</evidence>
<comment type="caution">
    <text evidence="2">The sequence shown here is derived from an EMBL/GenBank/DDBJ whole genome shotgun (WGS) entry which is preliminary data.</text>
</comment>
<sequence length="67" mass="7659">MLLKNCSKLVDLDVHGTYITAETLHGVTTFPRVWFSFYLVPFYLVKIFFSVACRWKGGLNVKGMTTP</sequence>
<gene>
    <name evidence="2" type="ORF">Sjap_014193</name>
</gene>
<evidence type="ECO:0008006" key="4">
    <source>
        <dbReference type="Google" id="ProtNLM"/>
    </source>
</evidence>
<keyword evidence="3" id="KW-1185">Reference proteome</keyword>
<accession>A0AAP0J1X2</accession>
<reference evidence="2 3" key="1">
    <citation type="submission" date="2024-01" db="EMBL/GenBank/DDBJ databases">
        <title>Genome assemblies of Stephania.</title>
        <authorList>
            <person name="Yang L."/>
        </authorList>
    </citation>
    <scope>NUCLEOTIDE SEQUENCE [LARGE SCALE GENOMIC DNA]</scope>
    <source>
        <strain evidence="2">QJT</strain>
        <tissue evidence="2">Leaf</tissue>
    </source>
</reference>
<keyword evidence="1" id="KW-0812">Transmembrane</keyword>
<keyword evidence="1" id="KW-0472">Membrane</keyword>
<name>A0AAP0J1X2_9MAGN</name>
<protein>
    <recommendedName>
        <fullName evidence="4">Transmembrane protein</fullName>
    </recommendedName>
</protein>
<dbReference type="AlphaFoldDB" id="A0AAP0J1X2"/>